<reference evidence="1 2" key="1">
    <citation type="journal article" date="2017" name="ISME J.">
        <title>Unveiling bifidobacterial biogeography across the mammalian branch of the tree of life.</title>
        <authorList>
            <person name="Milani C."/>
            <person name="Mangifesta M."/>
            <person name="Mancabelli L."/>
            <person name="Lugli G.A."/>
            <person name="James K."/>
            <person name="Duranti S."/>
            <person name="Turroni F."/>
            <person name="Ferrario C."/>
            <person name="Ossiprandi M.C."/>
            <person name="van Sinderen D."/>
            <person name="Ventura M."/>
        </authorList>
    </citation>
    <scope>NUCLEOTIDE SEQUENCE [LARGE SCALE GENOMIC DNA]</scope>
    <source>
        <strain evidence="1 2">70</strain>
    </source>
</reference>
<sequence>MSSIRFANVLLETKPRALSYPTMYYHTDQLLTPDPRTGDWTIAGAGTVDFTTYFNALSVLKLLKYTRATAFRLHIDVKSAKPVTLTQTRAERLSMQPQLVESVTANVPGDNKWHEVTLDITVDPTTVIAGFQIATQAKTTIRNGWYEVEFDGDPRDVELAIATTTFRKEKFIERNIELVKTELLGSDYDIAKHLTMHVIDNGSTLDAAALSDEHVTVTPNENVGGAGGFARGMIESLEQSTPATHVLLMDDDVEVSPESILRTYNLLRIVNDEYAEAFVSGAMLNIEDTQDQKEDTGFISTYDGSCVPAKPPLQVTKFVDVVYNECYDEQLSVPADAHRYAAWWYCVIPTAVIERNGLPLPVFVRFDDVEYGIRCNPKFMTMNGICVWHAKFDIRYNAGVERYQTIRNQMIGQMTTGLVPDTKTMLHSLHHMVDLECRKFNYTDAELALQGFEDFLKGPKFIMQPVAQECFMRANREKEQLVSFDELRAQAEQLGITDFDPDMLTRQVIDFDEPRTLKQRAFDFLTHNGQRFGAGTLAARKLEGDAAADHVEYTVIPSAGWLYPAGMIHNENIIVAIDWATRKGVIRVKDVKRYQEVQKRYKRDLAYYKKHADRLSREYLAAAPRMESVEFWKAYLQMD</sequence>
<dbReference type="OrthoDB" id="3225550at2"/>
<dbReference type="InterPro" id="IPR029044">
    <property type="entry name" value="Nucleotide-diphossugar_trans"/>
</dbReference>
<organism evidence="1 2">
    <name type="scientific">Bifidobacterium italicum</name>
    <dbReference type="NCBI Taxonomy" id="1960968"/>
    <lineage>
        <taxon>Bacteria</taxon>
        <taxon>Bacillati</taxon>
        <taxon>Actinomycetota</taxon>
        <taxon>Actinomycetes</taxon>
        <taxon>Bifidobacteriales</taxon>
        <taxon>Bifidobacteriaceae</taxon>
        <taxon>Bifidobacterium</taxon>
    </lineage>
</organism>
<accession>A0A2A2EJV7</accession>
<proteinExistence type="predicted"/>
<comment type="caution">
    <text evidence="1">The sequence shown here is derived from an EMBL/GenBank/DDBJ whole genome shotgun (WGS) entry which is preliminary data.</text>
</comment>
<dbReference type="Proteomes" id="UP000217986">
    <property type="component" value="Unassembled WGS sequence"/>
</dbReference>
<dbReference type="Gene3D" id="3.90.550.60">
    <property type="match status" value="1"/>
</dbReference>
<protein>
    <submittedName>
        <fullName evidence="1">Galactofuranosyltransferase</fullName>
    </submittedName>
</protein>
<dbReference type="GO" id="GO:0016740">
    <property type="term" value="F:transferase activity"/>
    <property type="evidence" value="ECO:0007669"/>
    <property type="project" value="UniProtKB-KW"/>
</dbReference>
<dbReference type="EMBL" id="MVOG01000019">
    <property type="protein sequence ID" value="PAU69220.1"/>
    <property type="molecule type" value="Genomic_DNA"/>
</dbReference>
<dbReference type="SUPFAM" id="SSF53448">
    <property type="entry name" value="Nucleotide-diphospho-sugar transferases"/>
    <property type="match status" value="1"/>
</dbReference>
<keyword evidence="1" id="KW-0808">Transferase</keyword>
<dbReference type="AlphaFoldDB" id="A0A2A2EJV7"/>
<gene>
    <name evidence="1" type="ORF">B1400_1075</name>
</gene>
<evidence type="ECO:0000313" key="1">
    <source>
        <dbReference type="EMBL" id="PAU69220.1"/>
    </source>
</evidence>
<evidence type="ECO:0000313" key="2">
    <source>
        <dbReference type="Proteomes" id="UP000217986"/>
    </source>
</evidence>
<name>A0A2A2EJV7_9BIFI</name>
<dbReference type="RefSeq" id="WP_095613429.1">
    <property type="nucleotide sequence ID" value="NZ_MVOG01000019.1"/>
</dbReference>
<keyword evidence="2" id="KW-1185">Reference proteome</keyword>